<dbReference type="AlphaFoldDB" id="A0A0R0D5Z7"/>
<evidence type="ECO:0000313" key="2">
    <source>
        <dbReference type="EMBL" id="KRG73802.1"/>
    </source>
</evidence>
<comment type="caution">
    <text evidence="2">The sequence shown here is derived from an EMBL/GenBank/DDBJ whole genome shotgun (WGS) entry which is preliminary data.</text>
</comment>
<reference evidence="2 3" key="1">
    <citation type="submission" date="2015-05" db="EMBL/GenBank/DDBJ databases">
        <title>Genome sequencing and analysis of members of genus Stenotrophomonas.</title>
        <authorList>
            <person name="Patil P.P."/>
            <person name="Midha S."/>
            <person name="Patil P.B."/>
        </authorList>
    </citation>
    <scope>NUCLEOTIDE SEQUENCE [LARGE SCALE GENOMIC DNA]</scope>
    <source>
        <strain evidence="2 3">DSM 21508</strain>
    </source>
</reference>
<dbReference type="Proteomes" id="UP000051386">
    <property type="component" value="Unassembled WGS sequence"/>
</dbReference>
<sequence>MTRLDTRPLPAGGHPISVAPTFVGNRPPQPAPTTAASNDGATTRAGGRELIRQVSIDSNDSATWPLGAEDDAVFLKAPSANKASSGNWPLSPARVFCLAPATPYGRLDSAALSRSASAPPSVPARQN</sequence>
<feature type="compositionally biased region" description="Polar residues" evidence="1">
    <location>
        <begin position="32"/>
        <end position="41"/>
    </location>
</feature>
<evidence type="ECO:0000256" key="1">
    <source>
        <dbReference type="SAM" id="MobiDB-lite"/>
    </source>
</evidence>
<feature type="region of interest" description="Disordered" evidence="1">
    <location>
        <begin position="1"/>
        <end position="43"/>
    </location>
</feature>
<keyword evidence="3" id="KW-1185">Reference proteome</keyword>
<dbReference type="PATRIC" id="fig|517011.3.peg.1521"/>
<name>A0A0R0D5Z7_9GAMM</name>
<organism evidence="2 3">
    <name type="scientific">Stenotrophomonas chelatiphaga</name>
    <dbReference type="NCBI Taxonomy" id="517011"/>
    <lineage>
        <taxon>Bacteria</taxon>
        <taxon>Pseudomonadati</taxon>
        <taxon>Pseudomonadota</taxon>
        <taxon>Gammaproteobacteria</taxon>
        <taxon>Lysobacterales</taxon>
        <taxon>Lysobacteraceae</taxon>
        <taxon>Stenotrophomonas</taxon>
    </lineage>
</organism>
<dbReference type="EMBL" id="LDJK01000037">
    <property type="protein sequence ID" value="KRG73802.1"/>
    <property type="molecule type" value="Genomic_DNA"/>
</dbReference>
<evidence type="ECO:0000313" key="3">
    <source>
        <dbReference type="Proteomes" id="UP000051386"/>
    </source>
</evidence>
<gene>
    <name evidence="2" type="ORF">ABB28_09265</name>
</gene>
<proteinExistence type="predicted"/>
<accession>A0A0R0D5Z7</accession>
<protein>
    <submittedName>
        <fullName evidence="2">Uncharacterized protein</fullName>
    </submittedName>
</protein>